<dbReference type="InterPro" id="IPR029069">
    <property type="entry name" value="HotDog_dom_sf"/>
</dbReference>
<dbReference type="STRING" id="1262585.BJI46_02220"/>
<dbReference type="PANTHER" id="PTHR31793">
    <property type="entry name" value="4-HYDROXYBENZOYL-COA THIOESTERASE FAMILY MEMBER"/>
    <property type="match status" value="1"/>
</dbReference>
<comment type="similarity">
    <text evidence="1">Belongs to the 4-hydroxybenzoyl-CoA thioesterase family.</text>
</comment>
<evidence type="ECO:0000313" key="3">
    <source>
        <dbReference type="EMBL" id="OEY97288.1"/>
    </source>
</evidence>
<dbReference type="Pfam" id="PF13279">
    <property type="entry name" value="4HBT_2"/>
    <property type="match status" value="1"/>
</dbReference>
<dbReference type="RefSeq" id="WP_070069435.1">
    <property type="nucleotide sequence ID" value="NZ_MKKK01000012.1"/>
</dbReference>
<gene>
    <name evidence="3" type="ORF">BJI46_02220</name>
</gene>
<dbReference type="SUPFAM" id="SSF54637">
    <property type="entry name" value="Thioesterase/thiol ester dehydrase-isomerase"/>
    <property type="match status" value="1"/>
</dbReference>
<dbReference type="InterPro" id="IPR006684">
    <property type="entry name" value="YbgC/YbaW"/>
</dbReference>
<dbReference type="AlphaFoldDB" id="A0A1E7RD63"/>
<dbReference type="PIRSF" id="PIRSF003230">
    <property type="entry name" value="YbgC"/>
    <property type="match status" value="1"/>
</dbReference>
<accession>A0A1E7RD63</accession>
<reference evidence="3 4" key="1">
    <citation type="submission" date="2016-09" db="EMBL/GenBank/DDBJ databases">
        <authorList>
            <person name="Capua I."/>
            <person name="De Benedictis P."/>
            <person name="Joannis T."/>
            <person name="Lombin L.H."/>
            <person name="Cattoli G."/>
        </authorList>
    </citation>
    <scope>NUCLEOTIDE SEQUENCE [LARGE SCALE GENOMIC DNA]</scope>
    <source>
        <strain evidence="3 4">ANC 4671</strain>
    </source>
</reference>
<evidence type="ECO:0000256" key="2">
    <source>
        <dbReference type="ARBA" id="ARBA00022801"/>
    </source>
</evidence>
<dbReference type="EMBL" id="MKKK01000012">
    <property type="protein sequence ID" value="OEY97288.1"/>
    <property type="molecule type" value="Genomic_DNA"/>
</dbReference>
<dbReference type="Gene3D" id="3.10.129.10">
    <property type="entry name" value="Hotdog Thioesterase"/>
    <property type="match status" value="1"/>
</dbReference>
<dbReference type="GO" id="GO:0047617">
    <property type="term" value="F:fatty acyl-CoA hydrolase activity"/>
    <property type="evidence" value="ECO:0007669"/>
    <property type="project" value="TreeGrafter"/>
</dbReference>
<name>A0A1E7RD63_9GAMM</name>
<dbReference type="CDD" id="cd00586">
    <property type="entry name" value="4HBT"/>
    <property type="match status" value="1"/>
</dbReference>
<comment type="caution">
    <text evidence="3">The sequence shown here is derived from an EMBL/GenBank/DDBJ whole genome shotgun (WGS) entry which is preliminary data.</text>
</comment>
<evidence type="ECO:0000256" key="1">
    <source>
        <dbReference type="ARBA" id="ARBA00005953"/>
    </source>
</evidence>
<dbReference type="InterPro" id="IPR050563">
    <property type="entry name" value="4-hydroxybenzoyl-CoA_TE"/>
</dbReference>
<keyword evidence="2" id="KW-0378">Hydrolase</keyword>
<keyword evidence="4" id="KW-1185">Reference proteome</keyword>
<dbReference type="PANTHER" id="PTHR31793:SF40">
    <property type="entry name" value="ACYL-COA THIOESTER HYDROLASE, YBGC_YBAW FAMILY"/>
    <property type="match status" value="1"/>
</dbReference>
<proteinExistence type="inferred from homology"/>
<organism evidence="3 4">
    <name type="scientific">Acinetobacter qingfengensis</name>
    <dbReference type="NCBI Taxonomy" id="1262585"/>
    <lineage>
        <taxon>Bacteria</taxon>
        <taxon>Pseudomonadati</taxon>
        <taxon>Pseudomonadota</taxon>
        <taxon>Gammaproteobacteria</taxon>
        <taxon>Moraxellales</taxon>
        <taxon>Moraxellaceae</taxon>
        <taxon>Acinetobacter</taxon>
    </lineage>
</organism>
<evidence type="ECO:0000313" key="4">
    <source>
        <dbReference type="Proteomes" id="UP000185895"/>
    </source>
</evidence>
<sequence length="149" mass="17433">MQQFVAVPFIFKQHISWGDMDAFNHVNNVQYYRYIENARIGYFERLNQIQTEFYTVVSSSSCRYLRPVTYPDILAIGVNVEEIRSSAFRMTYQLYSEKQQTLVAQGEVVVVCMDAKTQQKTTIPEYFKQAIIELEKTVNHQVILVNNKS</sequence>
<dbReference type="Proteomes" id="UP000185895">
    <property type="component" value="Unassembled WGS sequence"/>
</dbReference>
<protein>
    <submittedName>
        <fullName evidence="3">Thioesterase</fullName>
    </submittedName>
</protein>